<organism evidence="2 3">
    <name type="scientific">Dunaliella salina</name>
    <name type="common">Green alga</name>
    <name type="synonym">Protococcus salinus</name>
    <dbReference type="NCBI Taxonomy" id="3046"/>
    <lineage>
        <taxon>Eukaryota</taxon>
        <taxon>Viridiplantae</taxon>
        <taxon>Chlorophyta</taxon>
        <taxon>core chlorophytes</taxon>
        <taxon>Chlorophyceae</taxon>
        <taxon>CS clade</taxon>
        <taxon>Chlamydomonadales</taxon>
        <taxon>Dunaliellaceae</taxon>
        <taxon>Dunaliella</taxon>
    </lineage>
</organism>
<dbReference type="Proteomes" id="UP000815325">
    <property type="component" value="Unassembled WGS sequence"/>
</dbReference>
<evidence type="ECO:0000313" key="3">
    <source>
        <dbReference type="Proteomes" id="UP000815325"/>
    </source>
</evidence>
<keyword evidence="3" id="KW-1185">Reference proteome</keyword>
<dbReference type="EMBL" id="MU069665">
    <property type="protein sequence ID" value="KAF5836302.1"/>
    <property type="molecule type" value="Genomic_DNA"/>
</dbReference>
<gene>
    <name evidence="2" type="ORF">DUNSADRAFT_6132</name>
</gene>
<feature type="non-terminal residue" evidence="2">
    <location>
        <position position="119"/>
    </location>
</feature>
<proteinExistence type="predicted"/>
<reference evidence="2" key="1">
    <citation type="submission" date="2017-08" db="EMBL/GenBank/DDBJ databases">
        <authorList>
            <person name="Polle J.E."/>
            <person name="Barry K."/>
            <person name="Cushman J."/>
            <person name="Schmutz J."/>
            <person name="Tran D."/>
            <person name="Hathwaick L.T."/>
            <person name="Yim W.C."/>
            <person name="Jenkins J."/>
            <person name="Mckie-Krisberg Z.M."/>
            <person name="Prochnik S."/>
            <person name="Lindquist E."/>
            <person name="Dockter R.B."/>
            <person name="Adam C."/>
            <person name="Molina H."/>
            <person name="Bunkerborg J."/>
            <person name="Jin E."/>
            <person name="Buchheim M."/>
            <person name="Magnuson J."/>
        </authorList>
    </citation>
    <scope>NUCLEOTIDE SEQUENCE</scope>
    <source>
        <strain evidence="2">CCAP 19/18</strain>
    </source>
</reference>
<sequence>MKEGGLAIDDAAACGSHLATTNEPPGGKAGQRSDADAPHVPQSAQPPQQRQATRRWSSPDIKWAVSPAFEKSHSPEAPPKLKRQRPRSMGSGQLQLMALAALTRRKSQHSMPDTLQQAQ</sequence>
<protein>
    <recommendedName>
        <fullName evidence="4">Encoded protein</fullName>
    </recommendedName>
</protein>
<evidence type="ECO:0000256" key="1">
    <source>
        <dbReference type="SAM" id="MobiDB-lite"/>
    </source>
</evidence>
<evidence type="ECO:0000313" key="2">
    <source>
        <dbReference type="EMBL" id="KAF5836302.1"/>
    </source>
</evidence>
<feature type="region of interest" description="Disordered" evidence="1">
    <location>
        <begin position="16"/>
        <end position="93"/>
    </location>
</feature>
<feature type="compositionally biased region" description="Low complexity" evidence="1">
    <location>
        <begin position="41"/>
        <end position="55"/>
    </location>
</feature>
<comment type="caution">
    <text evidence="2">The sequence shown here is derived from an EMBL/GenBank/DDBJ whole genome shotgun (WGS) entry which is preliminary data.</text>
</comment>
<name>A0ABQ7GNY2_DUNSA</name>
<accession>A0ABQ7GNY2</accession>
<evidence type="ECO:0008006" key="4">
    <source>
        <dbReference type="Google" id="ProtNLM"/>
    </source>
</evidence>